<dbReference type="AlphaFoldDB" id="A0A0P6WFB6"/>
<dbReference type="PANTHER" id="PTHR43498:SF1">
    <property type="entry name" value="COB--COM HETERODISULFIDE REDUCTASE IRON-SULFUR SUBUNIT A"/>
    <property type="match status" value="1"/>
</dbReference>
<comment type="caution">
    <text evidence="6">The sequence shown here is derived from an EMBL/GenBank/DDBJ whole genome shotgun (WGS) entry which is preliminary data.</text>
</comment>
<sequence>MAERLQSRTYDVVVIGSGSAGLAASVSAARNGARTLLVDAGPSVGGELLSGLPLNACLSARGEWVVGGVLRDLLDRCEAMGGLVPPYFDWRSLWLVCVDPEIMKIACTLMVAEAGVDLLLNTFAEDVAVEDGRITGLVIANKSGRTLVTAEVFIDCSGDGDIAVRAGAPSEKGGDDGAFQPVTMMFRMQGVETAPLLDFVVDHPEHVGLGERPDLVHLDKRDCARRLREQAVPSVFFDGRKPFLSEAIARGELHPCGILAVCPVSPARQEVSLNTTRLADLDATDPTALSQALPRLIDQVWTCVGFLQRRVPGFEQAVFSGLAPRIGIRETRRIMGLEVLTGADVLTGRKRDDGIGKGAHELDVHGGGREHRREMIRAGGSYDIPFGCLVPRDVLNLLVAGRCLSATREAHGSARVMGTCMAMGQAAGTAAAFAAGSGTSIRQLSVQALRDRLREQGAILETDH</sequence>
<proteinExistence type="predicted"/>
<evidence type="ECO:0000256" key="1">
    <source>
        <dbReference type="ARBA" id="ARBA00022485"/>
    </source>
</evidence>
<dbReference type="STRING" id="665126.ABB55_14715"/>
<keyword evidence="7" id="KW-1185">Reference proteome</keyword>
<dbReference type="RefSeq" id="WP_054359474.1">
    <property type="nucleotide sequence ID" value="NZ_LJYW01000001.1"/>
</dbReference>
<name>A0A0P6WFB6_9HYPH</name>
<keyword evidence="1" id="KW-0004">4Fe-4S</keyword>
<dbReference type="EMBL" id="LJYW01000001">
    <property type="protein sequence ID" value="KPL53309.1"/>
    <property type="molecule type" value="Genomic_DNA"/>
</dbReference>
<keyword evidence="5" id="KW-0411">Iron-sulfur</keyword>
<dbReference type="GO" id="GO:0016491">
    <property type="term" value="F:oxidoreductase activity"/>
    <property type="evidence" value="ECO:0007669"/>
    <property type="project" value="UniProtKB-KW"/>
</dbReference>
<evidence type="ECO:0000256" key="3">
    <source>
        <dbReference type="ARBA" id="ARBA00023002"/>
    </source>
</evidence>
<evidence type="ECO:0000313" key="6">
    <source>
        <dbReference type="EMBL" id="KPL53309.1"/>
    </source>
</evidence>
<dbReference type="InterPro" id="IPR036188">
    <property type="entry name" value="FAD/NAD-bd_sf"/>
</dbReference>
<organism evidence="6 7">
    <name type="scientific">Prosthecodimorpha hirschii</name>
    <dbReference type="NCBI Taxonomy" id="665126"/>
    <lineage>
        <taxon>Bacteria</taxon>
        <taxon>Pseudomonadati</taxon>
        <taxon>Pseudomonadota</taxon>
        <taxon>Alphaproteobacteria</taxon>
        <taxon>Hyphomicrobiales</taxon>
        <taxon>Ancalomicrobiaceae</taxon>
        <taxon>Prosthecodimorpha</taxon>
    </lineage>
</organism>
<evidence type="ECO:0000256" key="5">
    <source>
        <dbReference type="ARBA" id="ARBA00023014"/>
    </source>
</evidence>
<evidence type="ECO:0000256" key="2">
    <source>
        <dbReference type="ARBA" id="ARBA00022723"/>
    </source>
</evidence>
<dbReference type="SUPFAM" id="SSF51905">
    <property type="entry name" value="FAD/NAD(P)-binding domain"/>
    <property type="match status" value="1"/>
</dbReference>
<dbReference type="Gene3D" id="3.50.50.60">
    <property type="entry name" value="FAD/NAD(P)-binding domain"/>
    <property type="match status" value="1"/>
</dbReference>
<keyword evidence="2" id="KW-0479">Metal-binding</keyword>
<dbReference type="Proteomes" id="UP000048984">
    <property type="component" value="Unassembled WGS sequence"/>
</dbReference>
<dbReference type="InterPro" id="IPR039650">
    <property type="entry name" value="HdrA-like"/>
</dbReference>
<evidence type="ECO:0008006" key="8">
    <source>
        <dbReference type="Google" id="ProtNLM"/>
    </source>
</evidence>
<dbReference type="GO" id="GO:0051539">
    <property type="term" value="F:4 iron, 4 sulfur cluster binding"/>
    <property type="evidence" value="ECO:0007669"/>
    <property type="project" value="UniProtKB-KW"/>
</dbReference>
<keyword evidence="3" id="KW-0560">Oxidoreductase</keyword>
<protein>
    <recommendedName>
        <fullName evidence="8">FAD-dependent oxidoreductase</fullName>
    </recommendedName>
</protein>
<dbReference type="PANTHER" id="PTHR43498">
    <property type="entry name" value="FERREDOXIN:COB-COM HETERODISULFIDE REDUCTASE SUBUNIT A"/>
    <property type="match status" value="1"/>
</dbReference>
<evidence type="ECO:0000313" key="7">
    <source>
        <dbReference type="Proteomes" id="UP000048984"/>
    </source>
</evidence>
<keyword evidence="4" id="KW-0408">Iron</keyword>
<gene>
    <name evidence="6" type="ORF">ABB55_14715</name>
</gene>
<dbReference type="Pfam" id="PF12831">
    <property type="entry name" value="FAD_oxidored"/>
    <property type="match status" value="1"/>
</dbReference>
<reference evidence="6 7" key="1">
    <citation type="submission" date="2015-09" db="EMBL/GenBank/DDBJ databases">
        <authorList>
            <person name="Jackson K.R."/>
            <person name="Lunt B.L."/>
            <person name="Fisher J.N.B."/>
            <person name="Gardner A.V."/>
            <person name="Bailey M.E."/>
            <person name="Deus L.M."/>
            <person name="Earl A.S."/>
            <person name="Gibby P.D."/>
            <person name="Hartmann K.A."/>
            <person name="Liu J.E."/>
            <person name="Manci A.M."/>
            <person name="Nielsen D.A."/>
            <person name="Solomon M.B."/>
            <person name="Breakwell D.P."/>
            <person name="Burnett S.H."/>
            <person name="Grose J.H."/>
        </authorList>
    </citation>
    <scope>NUCLEOTIDE SEQUENCE [LARGE SCALE GENOMIC DNA]</scope>
    <source>
        <strain evidence="6 7">16</strain>
    </source>
</reference>
<accession>A0A0P6WFB6</accession>
<reference evidence="6 7" key="2">
    <citation type="submission" date="2015-10" db="EMBL/GenBank/DDBJ databases">
        <title>Draft Genome Sequence of Prosthecomicrobium hirschii ATCC 27832.</title>
        <authorList>
            <person name="Daniel J."/>
            <person name="Givan S.A."/>
            <person name="Brun Y.V."/>
            <person name="Brown P.J."/>
        </authorList>
    </citation>
    <scope>NUCLEOTIDE SEQUENCE [LARGE SCALE GENOMIC DNA]</scope>
    <source>
        <strain evidence="6 7">16</strain>
    </source>
</reference>
<evidence type="ECO:0000256" key="4">
    <source>
        <dbReference type="ARBA" id="ARBA00023004"/>
    </source>
</evidence>
<dbReference type="GO" id="GO:0046872">
    <property type="term" value="F:metal ion binding"/>
    <property type="evidence" value="ECO:0007669"/>
    <property type="project" value="UniProtKB-KW"/>
</dbReference>